<sequence>MMLNGLYVLAWAALIVGAAIIIPRAMRHDRIMAALENMDDEELAAVLEEFPDILDRARQW</sequence>
<dbReference type="Proteomes" id="UP000693837">
    <property type="component" value="Segment"/>
</dbReference>
<dbReference type="RefSeq" id="YP_010656054.1">
    <property type="nucleotide sequence ID" value="NC_070834.1"/>
</dbReference>
<evidence type="ECO:0000256" key="1">
    <source>
        <dbReference type="SAM" id="Phobius"/>
    </source>
</evidence>
<keyword evidence="1" id="KW-0472">Membrane</keyword>
<evidence type="ECO:0000313" key="2">
    <source>
        <dbReference type="EMBL" id="QWY79682.1"/>
    </source>
</evidence>
<keyword evidence="3" id="KW-1185">Reference proteome</keyword>
<protein>
    <submittedName>
        <fullName evidence="2">Membrane protein</fullName>
    </submittedName>
</protein>
<keyword evidence="1" id="KW-1133">Transmembrane helix</keyword>
<dbReference type="GeneID" id="77931929"/>
<gene>
    <name evidence="2" type="primary">53</name>
    <name evidence="2" type="ORF">SEA_PERSISTENCE_53</name>
</gene>
<dbReference type="KEGG" id="vg:77931929"/>
<organism evidence="2 3">
    <name type="scientific">Arthrobacter phage Persistence</name>
    <dbReference type="NCBI Taxonomy" id="2836007"/>
    <lineage>
        <taxon>Viruses</taxon>
        <taxon>Duplodnaviria</taxon>
        <taxon>Heunggongvirae</taxon>
        <taxon>Uroviricota</taxon>
        <taxon>Caudoviricetes</taxon>
        <taxon>Persistencevirus</taxon>
        <taxon>Persistencevirus persistence</taxon>
    </lineage>
</organism>
<dbReference type="EMBL" id="MW712719">
    <property type="protein sequence ID" value="QWY79682.1"/>
    <property type="molecule type" value="Genomic_DNA"/>
</dbReference>
<evidence type="ECO:0000313" key="3">
    <source>
        <dbReference type="Proteomes" id="UP000693837"/>
    </source>
</evidence>
<reference evidence="2" key="1">
    <citation type="submission" date="2021-03" db="EMBL/GenBank/DDBJ databases">
        <authorList>
            <person name="Pedlow M.R."/>
            <person name="Nance H.A."/>
            <person name="Bradley A.M."/>
            <person name="Brown C.A."/>
            <person name="Channell S.A."/>
            <person name="Forbes A.M."/>
            <person name="Lovell B."/>
            <person name="Mcdonald B.E."/>
            <person name="Silva M.B."/>
            <person name="White G.J."/>
            <person name="Zack K.M."/>
            <person name="Garlena R.A."/>
            <person name="Russell D.A."/>
            <person name="Jacobs-Sera D."/>
            <person name="Hatfull G.F."/>
        </authorList>
    </citation>
    <scope>NUCLEOTIDE SEQUENCE</scope>
</reference>
<feature type="transmembrane region" description="Helical" evidence="1">
    <location>
        <begin position="6"/>
        <end position="22"/>
    </location>
</feature>
<accession>A0A8F3E4I4</accession>
<proteinExistence type="predicted"/>
<keyword evidence="1" id="KW-0812">Transmembrane</keyword>
<name>A0A8F3E4I4_9CAUD</name>